<dbReference type="SUPFAM" id="SSF49373">
    <property type="entry name" value="Invasin/intimin cell-adhesion fragments"/>
    <property type="match status" value="1"/>
</dbReference>
<evidence type="ECO:0000259" key="1">
    <source>
        <dbReference type="Pfam" id="PF02368"/>
    </source>
</evidence>
<dbReference type="HOGENOM" id="CLU_680965_0_0_9"/>
<feature type="domain" description="BIG2" evidence="1">
    <location>
        <begin position="244"/>
        <end position="282"/>
    </location>
</feature>
<dbReference type="KEGG" id="csq:CSCA_4081"/>
<dbReference type="InterPro" id="IPR003343">
    <property type="entry name" value="Big_2"/>
</dbReference>
<dbReference type="AlphaFoldDB" id="A0A0E3GS00"/>
<dbReference type="InterPro" id="IPR008964">
    <property type="entry name" value="Invasin/intimin_cell_adhesion"/>
</dbReference>
<accession>A0A0E3GS00</accession>
<protein>
    <submittedName>
        <fullName evidence="2">Ig domain protein group 2 domain protein</fullName>
    </submittedName>
</protein>
<name>A0A0E3GS00_CLOSL</name>
<dbReference type="EMBL" id="CP009933">
    <property type="protein sequence ID" value="AKA71206.1"/>
    <property type="molecule type" value="Genomic_DNA"/>
</dbReference>
<dbReference type="Proteomes" id="UP000033115">
    <property type="component" value="Chromosome"/>
</dbReference>
<gene>
    <name evidence="2" type="ORF">CSCA_4081</name>
</gene>
<dbReference type="STRING" id="1548.CSCA_4081"/>
<evidence type="ECO:0000313" key="3">
    <source>
        <dbReference type="Proteomes" id="UP000033115"/>
    </source>
</evidence>
<dbReference type="Gene3D" id="2.60.40.1080">
    <property type="match status" value="1"/>
</dbReference>
<keyword evidence="3" id="KW-1185">Reference proteome</keyword>
<reference evidence="2 3" key="1">
    <citation type="journal article" date="2015" name="J. Biotechnol.">
        <title>Complete genome sequence of a malodorant-producing acetogen, Clostridium scatologenes ATCC 25775(T).</title>
        <authorList>
            <person name="Zhu Z."/>
            <person name="Guo T."/>
            <person name="Zheng H."/>
            <person name="Song T."/>
            <person name="Ouyang P."/>
            <person name="Xie J."/>
        </authorList>
    </citation>
    <scope>NUCLEOTIDE SEQUENCE [LARGE SCALE GENOMIC DNA]</scope>
    <source>
        <strain evidence="2 3">ATCC 25775</strain>
    </source>
</reference>
<evidence type="ECO:0000313" key="2">
    <source>
        <dbReference type="EMBL" id="AKA71206.1"/>
    </source>
</evidence>
<proteinExistence type="predicted"/>
<organism evidence="2 3">
    <name type="scientific">Clostridium scatologenes</name>
    <dbReference type="NCBI Taxonomy" id="1548"/>
    <lineage>
        <taxon>Bacteria</taxon>
        <taxon>Bacillati</taxon>
        <taxon>Bacillota</taxon>
        <taxon>Clostridia</taxon>
        <taxon>Eubacteriales</taxon>
        <taxon>Clostridiaceae</taxon>
        <taxon>Clostridium</taxon>
    </lineage>
</organism>
<dbReference type="Pfam" id="PF02368">
    <property type="entry name" value="Big_2"/>
    <property type="match status" value="1"/>
</dbReference>
<sequence>MKGVILLDMLESMQRMFDDYFTRYGQLTNIDSNVGIKALFKEYDDKTNSIDNKYIITPKDIIQQGSVISGLGCQWLTTEKPTLYYKNYDKSVIRKITMNLKFVLDGEVVEIPSIIDTKILDTQSNKFTTLVDGQVLVTFPKNKNSLMLDLDKRFLTDSRTVWEFIGLDYFSKDGLIIGYAKRSLMGDDDDKVNLIANYNTKIATYKLEILNGDNIQAYINQSIQLNLQYSKTINKQTTIITELPEITYKSSDMSVAQINSDGLINFVATGTATITATVKNNPSINTIINIEVIATVTHNYTINLAASTSNGLSKIVSGTTITYTAQLLDNGTEVQGALFDFVVNRTKSTPGTSYTITGTTDTNISIKCIKDGGITPYYINITVYWRSDHTVYYKTNNILLKGIF</sequence>